<comment type="caution">
    <text evidence="2">The sequence shown here is derived from an EMBL/GenBank/DDBJ whole genome shotgun (WGS) entry which is preliminary data.</text>
</comment>
<reference evidence="2 3" key="1">
    <citation type="journal article" date="2013" name="Mar. Genomics">
        <title>Expression of sulfatases in Rhodopirellula baltica and the diversity of sulfatases in the genus Rhodopirellula.</title>
        <authorList>
            <person name="Wegner C.E."/>
            <person name="Richter-Heitmann T."/>
            <person name="Klindworth A."/>
            <person name="Klockow C."/>
            <person name="Richter M."/>
            <person name="Achstetter T."/>
            <person name="Glockner F.O."/>
            <person name="Harder J."/>
        </authorList>
    </citation>
    <scope>NUCLEOTIDE SEQUENCE [LARGE SCALE GENOMIC DNA]</scope>
    <source>
        <strain evidence="2 3">SM41</strain>
    </source>
</reference>
<dbReference type="Proteomes" id="UP000011885">
    <property type="component" value="Unassembled WGS sequence"/>
</dbReference>
<feature type="region of interest" description="Disordered" evidence="1">
    <location>
        <begin position="1"/>
        <end position="21"/>
    </location>
</feature>
<evidence type="ECO:0000256" key="1">
    <source>
        <dbReference type="SAM" id="MobiDB-lite"/>
    </source>
</evidence>
<gene>
    <name evidence="2" type="ORF">RSSM_01994</name>
</gene>
<name>M5UF97_9BACT</name>
<accession>M5UF97</accession>
<dbReference type="PATRIC" id="fig|1263870.3.peg.2127"/>
<feature type="region of interest" description="Disordered" evidence="1">
    <location>
        <begin position="40"/>
        <end position="60"/>
    </location>
</feature>
<evidence type="ECO:0000313" key="2">
    <source>
        <dbReference type="EMBL" id="EMI56521.1"/>
    </source>
</evidence>
<sequence length="60" mass="6246">MKKEDRPAGTHPPGKLFAKNSVGIRAEDSLPDAVMPPCGILSEPSGILPHTEGLPAIDAD</sequence>
<proteinExistence type="predicted"/>
<dbReference type="AlphaFoldDB" id="M5UF97"/>
<evidence type="ECO:0000313" key="3">
    <source>
        <dbReference type="Proteomes" id="UP000011885"/>
    </source>
</evidence>
<protein>
    <submittedName>
        <fullName evidence="2">Uncharacterized protein</fullName>
    </submittedName>
</protein>
<dbReference type="EMBL" id="ANOH01000141">
    <property type="protein sequence ID" value="EMI56521.1"/>
    <property type="molecule type" value="Genomic_DNA"/>
</dbReference>
<keyword evidence="3" id="KW-1185">Reference proteome</keyword>
<organism evidence="2 3">
    <name type="scientific">Rhodopirellula sallentina SM41</name>
    <dbReference type="NCBI Taxonomy" id="1263870"/>
    <lineage>
        <taxon>Bacteria</taxon>
        <taxon>Pseudomonadati</taxon>
        <taxon>Planctomycetota</taxon>
        <taxon>Planctomycetia</taxon>
        <taxon>Pirellulales</taxon>
        <taxon>Pirellulaceae</taxon>
        <taxon>Rhodopirellula</taxon>
    </lineage>
</organism>